<gene>
    <name evidence="3" type="primary">LOC109939968</name>
</gene>
<feature type="signal peptide" evidence="2">
    <location>
        <begin position="1"/>
        <end position="28"/>
    </location>
</feature>
<dbReference type="EnsemblPlants" id="Zm00001eb243560_T003">
    <property type="protein sequence ID" value="Zm00001eb243560_P003"/>
    <property type="gene ID" value="Zm00001eb243560"/>
</dbReference>
<dbReference type="AlphaFoldDB" id="A0A804U8C2"/>
<dbReference type="InParanoid" id="A0A804U8C2"/>
<feature type="region of interest" description="Disordered" evidence="1">
    <location>
        <begin position="274"/>
        <end position="382"/>
    </location>
</feature>
<feature type="compositionally biased region" description="Basic residues" evidence="1">
    <location>
        <begin position="139"/>
        <end position="160"/>
    </location>
</feature>
<keyword evidence="4" id="KW-1185">Reference proteome</keyword>
<organism evidence="3 4">
    <name type="scientific">Zea mays</name>
    <name type="common">Maize</name>
    <dbReference type="NCBI Taxonomy" id="4577"/>
    <lineage>
        <taxon>Eukaryota</taxon>
        <taxon>Viridiplantae</taxon>
        <taxon>Streptophyta</taxon>
        <taxon>Embryophyta</taxon>
        <taxon>Tracheophyta</taxon>
        <taxon>Spermatophyta</taxon>
        <taxon>Magnoliopsida</taxon>
        <taxon>Liliopsida</taxon>
        <taxon>Poales</taxon>
        <taxon>Poaceae</taxon>
        <taxon>PACMAD clade</taxon>
        <taxon>Panicoideae</taxon>
        <taxon>Andropogonodae</taxon>
        <taxon>Andropogoneae</taxon>
        <taxon>Tripsacinae</taxon>
        <taxon>Zea</taxon>
    </lineage>
</organism>
<feature type="compositionally biased region" description="Pro residues" evidence="1">
    <location>
        <begin position="110"/>
        <end position="121"/>
    </location>
</feature>
<feature type="region of interest" description="Disordered" evidence="1">
    <location>
        <begin position="95"/>
        <end position="236"/>
    </location>
</feature>
<feature type="compositionally biased region" description="Low complexity" evidence="1">
    <location>
        <begin position="95"/>
        <end position="104"/>
    </location>
</feature>
<feature type="compositionally biased region" description="Basic and acidic residues" evidence="1">
    <location>
        <begin position="36"/>
        <end position="54"/>
    </location>
</feature>
<evidence type="ECO:0000256" key="1">
    <source>
        <dbReference type="SAM" id="MobiDB-lite"/>
    </source>
</evidence>
<reference evidence="4" key="1">
    <citation type="journal article" date="2009" name="Science">
        <title>The B73 maize genome: complexity, diversity, and dynamics.</title>
        <authorList>
            <person name="Schnable P.S."/>
            <person name="Ware D."/>
            <person name="Fulton R.S."/>
            <person name="Stein J.C."/>
            <person name="Wei F."/>
            <person name="Pasternak S."/>
            <person name="Liang C."/>
            <person name="Zhang J."/>
            <person name="Fulton L."/>
            <person name="Graves T.A."/>
            <person name="Minx P."/>
            <person name="Reily A.D."/>
            <person name="Courtney L."/>
            <person name="Kruchowski S.S."/>
            <person name="Tomlinson C."/>
            <person name="Strong C."/>
            <person name="Delehaunty K."/>
            <person name="Fronick C."/>
            <person name="Courtney B."/>
            <person name="Rock S.M."/>
            <person name="Belter E."/>
            <person name="Du F."/>
            <person name="Kim K."/>
            <person name="Abbott R.M."/>
            <person name="Cotton M."/>
            <person name="Levy A."/>
            <person name="Marchetto P."/>
            <person name="Ochoa K."/>
            <person name="Jackson S.M."/>
            <person name="Gillam B."/>
            <person name="Chen W."/>
            <person name="Yan L."/>
            <person name="Higginbotham J."/>
            <person name="Cardenas M."/>
            <person name="Waligorski J."/>
            <person name="Applebaum E."/>
            <person name="Phelps L."/>
            <person name="Falcone J."/>
            <person name="Kanchi K."/>
            <person name="Thane T."/>
            <person name="Scimone A."/>
            <person name="Thane N."/>
            <person name="Henke J."/>
            <person name="Wang T."/>
            <person name="Ruppert J."/>
            <person name="Shah N."/>
            <person name="Rotter K."/>
            <person name="Hodges J."/>
            <person name="Ingenthron E."/>
            <person name="Cordes M."/>
            <person name="Kohlberg S."/>
            <person name="Sgro J."/>
            <person name="Delgado B."/>
            <person name="Mead K."/>
            <person name="Chinwalla A."/>
            <person name="Leonard S."/>
            <person name="Crouse K."/>
            <person name="Collura K."/>
            <person name="Kudrna D."/>
            <person name="Currie J."/>
            <person name="He R."/>
            <person name="Angelova A."/>
            <person name="Rajasekar S."/>
            <person name="Mueller T."/>
            <person name="Lomeli R."/>
            <person name="Scara G."/>
            <person name="Ko A."/>
            <person name="Delaney K."/>
            <person name="Wissotski M."/>
            <person name="Lopez G."/>
            <person name="Campos D."/>
            <person name="Braidotti M."/>
            <person name="Ashley E."/>
            <person name="Golser W."/>
            <person name="Kim H."/>
            <person name="Lee S."/>
            <person name="Lin J."/>
            <person name="Dujmic Z."/>
            <person name="Kim W."/>
            <person name="Talag J."/>
            <person name="Zuccolo A."/>
            <person name="Fan C."/>
            <person name="Sebastian A."/>
            <person name="Kramer M."/>
            <person name="Spiegel L."/>
            <person name="Nascimento L."/>
            <person name="Zutavern T."/>
            <person name="Miller B."/>
            <person name="Ambroise C."/>
            <person name="Muller S."/>
            <person name="Spooner W."/>
            <person name="Narechania A."/>
            <person name="Ren L."/>
            <person name="Wei S."/>
            <person name="Kumari S."/>
            <person name="Faga B."/>
            <person name="Levy M.J."/>
            <person name="McMahan L."/>
            <person name="Van Buren P."/>
            <person name="Vaughn M.W."/>
            <person name="Ying K."/>
            <person name="Yeh C.-T."/>
            <person name="Emrich S.J."/>
            <person name="Jia Y."/>
            <person name="Kalyanaraman A."/>
            <person name="Hsia A.-P."/>
            <person name="Barbazuk W.B."/>
            <person name="Baucom R.S."/>
            <person name="Brutnell T.P."/>
            <person name="Carpita N.C."/>
            <person name="Chaparro C."/>
            <person name="Chia J.-M."/>
            <person name="Deragon J.-M."/>
            <person name="Estill J.C."/>
            <person name="Fu Y."/>
            <person name="Jeddeloh J.A."/>
            <person name="Han Y."/>
            <person name="Lee H."/>
            <person name="Li P."/>
            <person name="Lisch D.R."/>
            <person name="Liu S."/>
            <person name="Liu Z."/>
            <person name="Nagel D.H."/>
            <person name="McCann M.C."/>
            <person name="SanMiguel P."/>
            <person name="Myers A.M."/>
            <person name="Nettleton D."/>
            <person name="Nguyen J."/>
            <person name="Penning B.W."/>
            <person name="Ponnala L."/>
            <person name="Schneider K.L."/>
            <person name="Schwartz D.C."/>
            <person name="Sharma A."/>
            <person name="Soderlund C."/>
            <person name="Springer N.M."/>
            <person name="Sun Q."/>
            <person name="Wang H."/>
            <person name="Waterman M."/>
            <person name="Westerman R."/>
            <person name="Wolfgruber T.K."/>
            <person name="Yang L."/>
            <person name="Yu Y."/>
            <person name="Zhang L."/>
            <person name="Zhou S."/>
            <person name="Zhu Q."/>
            <person name="Bennetzen J.L."/>
            <person name="Dawe R.K."/>
            <person name="Jiang J."/>
            <person name="Jiang N."/>
            <person name="Presting G.G."/>
            <person name="Wessler S.R."/>
            <person name="Aluru S."/>
            <person name="Martienssen R.A."/>
            <person name="Clifton S.W."/>
            <person name="McCombie W.R."/>
            <person name="Wing R.A."/>
            <person name="Wilson R.K."/>
        </authorList>
    </citation>
    <scope>NUCLEOTIDE SEQUENCE [LARGE SCALE GENOMIC DNA]</scope>
    <source>
        <strain evidence="4">cv. B73</strain>
    </source>
</reference>
<name>A0A804U8C2_MAIZE</name>
<protein>
    <submittedName>
        <fullName evidence="3">Uncharacterized protein</fullName>
    </submittedName>
</protein>
<evidence type="ECO:0000256" key="2">
    <source>
        <dbReference type="SAM" id="SignalP"/>
    </source>
</evidence>
<evidence type="ECO:0000313" key="3">
    <source>
        <dbReference type="EnsemblPlants" id="Zm00001eb243560_P003"/>
    </source>
</evidence>
<keyword evidence="2" id="KW-0732">Signal</keyword>
<dbReference type="Gramene" id="Zm00001eb243560_T003">
    <property type="protein sequence ID" value="Zm00001eb243560_P003"/>
    <property type="gene ID" value="Zm00001eb243560"/>
</dbReference>
<feature type="chain" id="PRO_5032589470" evidence="2">
    <location>
        <begin position="29"/>
        <end position="382"/>
    </location>
</feature>
<feature type="compositionally biased region" description="Basic and acidic residues" evidence="1">
    <location>
        <begin position="190"/>
        <end position="201"/>
    </location>
</feature>
<reference evidence="3" key="3">
    <citation type="submission" date="2021-05" db="UniProtKB">
        <authorList>
            <consortium name="EnsemblPlants"/>
        </authorList>
    </citation>
    <scope>IDENTIFICATION</scope>
    <source>
        <strain evidence="3">cv. B73</strain>
    </source>
</reference>
<feature type="compositionally biased region" description="Basic residues" evidence="1">
    <location>
        <begin position="338"/>
        <end position="358"/>
    </location>
</feature>
<feature type="compositionally biased region" description="Gly residues" evidence="1">
    <location>
        <begin position="312"/>
        <end position="322"/>
    </location>
</feature>
<feature type="compositionally biased region" description="Basic residues" evidence="1">
    <location>
        <begin position="215"/>
        <end position="232"/>
    </location>
</feature>
<accession>A0A804U8C2</accession>
<sequence>SRPGHPSVHPHGCTVALATLSITQLALSVGPPSEPAAKRGSESRPADRPGHERQAATVLVDGGGLLRDAGARTRRPGPGAGGVLSSLVVVPVAAHAPGRAGAAPRRARGPGPPRRVAPPPGGRGLAGRVHGRGVQALRRVPRAAARRRCRRGVRRKRRPARLAPHAGGLVEPPPLETGGACDQRVQARGHGGEGGEPRAGGDARGGASAAPERGRPRRRQAGRLQRLPRRALRHPDADLVPADAALVGRAPLLARPQRGRRGLRRLLRRRVRDGAVPGAAARGGGGRQVRGRGRRRRWRRRRGDDARVPARAGGGGGGQGGRGARRRRGGGRGGGGAPRRRAPGRVRRRGGAHRRPVRRGGGGQEEAAGPLQRRQLIDGETD</sequence>
<feature type="region of interest" description="Disordered" evidence="1">
    <location>
        <begin position="26"/>
        <end position="83"/>
    </location>
</feature>
<dbReference type="Proteomes" id="UP000007305">
    <property type="component" value="Chromosome 5"/>
</dbReference>
<evidence type="ECO:0000313" key="4">
    <source>
        <dbReference type="Proteomes" id="UP000007305"/>
    </source>
</evidence>
<reference evidence="3" key="2">
    <citation type="submission" date="2019-07" db="EMBL/GenBank/DDBJ databases">
        <authorList>
            <person name="Seetharam A."/>
            <person name="Woodhouse M."/>
            <person name="Cannon E."/>
        </authorList>
    </citation>
    <scope>NUCLEOTIDE SEQUENCE [LARGE SCALE GENOMIC DNA]</scope>
    <source>
        <strain evidence="3">cv. B73</strain>
    </source>
</reference>
<proteinExistence type="predicted"/>
<feature type="compositionally biased region" description="Basic residues" evidence="1">
    <location>
        <begin position="289"/>
        <end position="301"/>
    </location>
</feature>